<evidence type="ECO:0000313" key="2">
    <source>
        <dbReference type="EMBL" id="KAL3651506.1"/>
    </source>
</evidence>
<gene>
    <name evidence="2" type="ORF">CASFOL_004508</name>
</gene>
<dbReference type="NCBIfam" id="TIGR01640">
    <property type="entry name" value="F_box_assoc_1"/>
    <property type="match status" value="1"/>
</dbReference>
<dbReference type="InterPro" id="IPR017451">
    <property type="entry name" value="F-box-assoc_interact_dom"/>
</dbReference>
<dbReference type="Pfam" id="PF08268">
    <property type="entry name" value="FBA_3"/>
    <property type="match status" value="1"/>
</dbReference>
<reference evidence="3" key="1">
    <citation type="journal article" date="2024" name="IScience">
        <title>Strigolactones Initiate the Formation of Haustorium-like Structures in Castilleja.</title>
        <authorList>
            <person name="Buerger M."/>
            <person name="Peterson D."/>
            <person name="Chory J."/>
        </authorList>
    </citation>
    <scope>NUCLEOTIDE SEQUENCE [LARGE SCALE GENOMIC DNA]</scope>
</reference>
<dbReference type="PANTHER" id="PTHR31672:SF13">
    <property type="entry name" value="F-BOX PROTEIN CPR30-LIKE"/>
    <property type="match status" value="1"/>
</dbReference>
<dbReference type="InterPro" id="IPR001810">
    <property type="entry name" value="F-box_dom"/>
</dbReference>
<dbReference type="Proteomes" id="UP001632038">
    <property type="component" value="Unassembled WGS sequence"/>
</dbReference>
<organism evidence="2 3">
    <name type="scientific">Castilleja foliolosa</name>
    <dbReference type="NCBI Taxonomy" id="1961234"/>
    <lineage>
        <taxon>Eukaryota</taxon>
        <taxon>Viridiplantae</taxon>
        <taxon>Streptophyta</taxon>
        <taxon>Embryophyta</taxon>
        <taxon>Tracheophyta</taxon>
        <taxon>Spermatophyta</taxon>
        <taxon>Magnoliopsida</taxon>
        <taxon>eudicotyledons</taxon>
        <taxon>Gunneridae</taxon>
        <taxon>Pentapetalae</taxon>
        <taxon>asterids</taxon>
        <taxon>lamiids</taxon>
        <taxon>Lamiales</taxon>
        <taxon>Orobanchaceae</taxon>
        <taxon>Pedicularideae</taxon>
        <taxon>Castillejinae</taxon>
        <taxon>Castilleja</taxon>
    </lineage>
</organism>
<dbReference type="PROSITE" id="PS50181">
    <property type="entry name" value="FBOX"/>
    <property type="match status" value="1"/>
</dbReference>
<comment type="caution">
    <text evidence="2">The sequence shown here is derived from an EMBL/GenBank/DDBJ whole genome shotgun (WGS) entry which is preliminary data.</text>
</comment>
<accession>A0ABD3EEC7</accession>
<feature type="domain" description="F-box" evidence="1">
    <location>
        <begin position="34"/>
        <end position="79"/>
    </location>
</feature>
<dbReference type="InterPro" id="IPR036047">
    <property type="entry name" value="F-box-like_dom_sf"/>
</dbReference>
<dbReference type="PANTHER" id="PTHR31672">
    <property type="entry name" value="BNACNNG10540D PROTEIN"/>
    <property type="match status" value="1"/>
</dbReference>
<keyword evidence="3" id="KW-1185">Reference proteome</keyword>
<proteinExistence type="predicted"/>
<dbReference type="SMART" id="SM00256">
    <property type="entry name" value="FBOX"/>
    <property type="match status" value="1"/>
</dbReference>
<sequence length="439" mass="50739">MELRGCKRRIEHVMFTERRDDIMITEASTSSTPVFTLLDFPVPIIYDILSRLPLTDIFRCRCICKMLLKLLKDSYFSKIHFALASTLRTNLILRENFGRWDALHFFTFDLSESTLPSCSSIDGDQTIYCSTSSERNSEFTFRTNGLTLVGSCNGLFCFYSNPPSRPFYVICNPILGECIRLPQIITPSMLYNYENRLGFFGCCPRTKQYEIISFVDRTSADYINSVYARKVIVHIHTLGSDSWRTIEDVPCPKRSPFDPLLNGSLHWITDSEKPSELITSFELGTEKFDFVAPPSHFNSLYMNKVSWINVGVLRGCLCLCYIYEDVLFDVWVMREYGVRQSWTKEFGIDMKFYCQLRVEDLHRPLRFFGNGDMCFVSSAGTLVSFSPKKRTFKELRLIGSRREVSLHNLSFISLKDIVGKKNPDLQILGIKSRELMFDL</sequence>
<name>A0ABD3EEC7_9LAMI</name>
<dbReference type="InterPro" id="IPR050796">
    <property type="entry name" value="SCF_F-box_component"/>
</dbReference>
<dbReference type="EMBL" id="JAVIJP010000006">
    <property type="protein sequence ID" value="KAL3651506.1"/>
    <property type="molecule type" value="Genomic_DNA"/>
</dbReference>
<dbReference type="Pfam" id="PF00646">
    <property type="entry name" value="F-box"/>
    <property type="match status" value="1"/>
</dbReference>
<dbReference type="SUPFAM" id="SSF81383">
    <property type="entry name" value="F-box domain"/>
    <property type="match status" value="1"/>
</dbReference>
<dbReference type="AlphaFoldDB" id="A0ABD3EEC7"/>
<evidence type="ECO:0000259" key="1">
    <source>
        <dbReference type="PROSITE" id="PS50181"/>
    </source>
</evidence>
<evidence type="ECO:0000313" key="3">
    <source>
        <dbReference type="Proteomes" id="UP001632038"/>
    </source>
</evidence>
<protein>
    <recommendedName>
        <fullName evidence="1">F-box domain-containing protein</fullName>
    </recommendedName>
</protein>
<dbReference type="InterPro" id="IPR013187">
    <property type="entry name" value="F-box-assoc_dom_typ3"/>
</dbReference>